<dbReference type="AlphaFoldDB" id="A0A4Y7PU08"/>
<dbReference type="Proteomes" id="UP000294933">
    <property type="component" value="Unassembled WGS sequence"/>
</dbReference>
<dbReference type="EMBL" id="ML170206">
    <property type="protein sequence ID" value="TDL18568.1"/>
    <property type="molecule type" value="Genomic_DNA"/>
</dbReference>
<name>A0A4Y7PU08_9AGAM</name>
<feature type="non-terminal residue" evidence="1">
    <location>
        <position position="1"/>
    </location>
</feature>
<accession>A0A4Y7PU08</accession>
<keyword evidence="2" id="KW-1185">Reference proteome</keyword>
<reference evidence="1 2" key="1">
    <citation type="submission" date="2018-06" db="EMBL/GenBank/DDBJ databases">
        <title>A transcriptomic atlas of mushroom development highlights an independent origin of complex multicellularity.</title>
        <authorList>
            <consortium name="DOE Joint Genome Institute"/>
            <person name="Krizsan K."/>
            <person name="Almasi E."/>
            <person name="Merenyi Z."/>
            <person name="Sahu N."/>
            <person name="Viragh M."/>
            <person name="Koszo T."/>
            <person name="Mondo S."/>
            <person name="Kiss B."/>
            <person name="Balint B."/>
            <person name="Kues U."/>
            <person name="Barry K."/>
            <person name="Hegedus J.C."/>
            <person name="Henrissat B."/>
            <person name="Johnson J."/>
            <person name="Lipzen A."/>
            <person name="Ohm R."/>
            <person name="Nagy I."/>
            <person name="Pangilinan J."/>
            <person name="Yan J."/>
            <person name="Xiong Y."/>
            <person name="Grigoriev I.V."/>
            <person name="Hibbett D.S."/>
            <person name="Nagy L.G."/>
        </authorList>
    </citation>
    <scope>NUCLEOTIDE SEQUENCE [LARGE SCALE GENOMIC DNA]</scope>
    <source>
        <strain evidence="1 2">SZMC22713</strain>
    </source>
</reference>
<dbReference type="OrthoDB" id="3270336at2759"/>
<organism evidence="1 2">
    <name type="scientific">Rickenella mellea</name>
    <dbReference type="NCBI Taxonomy" id="50990"/>
    <lineage>
        <taxon>Eukaryota</taxon>
        <taxon>Fungi</taxon>
        <taxon>Dikarya</taxon>
        <taxon>Basidiomycota</taxon>
        <taxon>Agaricomycotina</taxon>
        <taxon>Agaricomycetes</taxon>
        <taxon>Hymenochaetales</taxon>
        <taxon>Rickenellaceae</taxon>
        <taxon>Rickenella</taxon>
    </lineage>
</organism>
<protein>
    <submittedName>
        <fullName evidence="1">Uncharacterized protein</fullName>
    </submittedName>
</protein>
<evidence type="ECO:0000313" key="1">
    <source>
        <dbReference type="EMBL" id="TDL18568.1"/>
    </source>
</evidence>
<gene>
    <name evidence="1" type="ORF">BD410DRAFT_728323</name>
</gene>
<sequence>DDELSSDELDLISGVYKVFTGTGLQTSDSSWWPWHSAWERSSLNVGYWSTDCEHWFQNRLEHIRNDTAELRGSTEWVNSLKHMNRKTSRFSKAYERKRRNI</sequence>
<dbReference type="VEuPathDB" id="FungiDB:BD410DRAFT_728323"/>
<proteinExistence type="predicted"/>
<evidence type="ECO:0000313" key="2">
    <source>
        <dbReference type="Proteomes" id="UP000294933"/>
    </source>
</evidence>